<name>A0A8J3RMW4_9ACTN</name>
<keyword evidence="9 11" id="KW-0067">ATP-binding</keyword>
<feature type="domain" description="Helicase ATP-binding" evidence="12">
    <location>
        <begin position="300"/>
        <end position="466"/>
    </location>
</feature>
<dbReference type="PANTHER" id="PTHR30195">
    <property type="entry name" value="TYPE I SITE-SPECIFIC DEOXYRIBONUCLEASE PROTEIN SUBUNIT M AND R"/>
    <property type="match status" value="1"/>
</dbReference>
<dbReference type="Pfam" id="PF04313">
    <property type="entry name" value="HSDR_N"/>
    <property type="match status" value="1"/>
</dbReference>
<dbReference type="AlphaFoldDB" id="A0A8J3RMW4"/>
<dbReference type="EC" id="3.1.21.3" evidence="11"/>
<dbReference type="Pfam" id="PF22679">
    <property type="entry name" value="T1R_D3-like"/>
    <property type="match status" value="1"/>
</dbReference>
<dbReference type="InterPro" id="IPR027417">
    <property type="entry name" value="P-loop_NTPase"/>
</dbReference>
<evidence type="ECO:0000256" key="11">
    <source>
        <dbReference type="RuleBase" id="RU364115"/>
    </source>
</evidence>
<dbReference type="InterPro" id="IPR051268">
    <property type="entry name" value="Type-I_R_enzyme_R_subunit"/>
</dbReference>
<evidence type="ECO:0000256" key="6">
    <source>
        <dbReference type="ARBA" id="ARBA00022747"/>
    </source>
</evidence>
<dbReference type="EMBL" id="BOOH01000036">
    <property type="protein sequence ID" value="GIH77864.1"/>
    <property type="molecule type" value="Genomic_DNA"/>
</dbReference>
<evidence type="ECO:0000313" key="13">
    <source>
        <dbReference type="EMBL" id="GIH77864.1"/>
    </source>
</evidence>
<dbReference type="Proteomes" id="UP000616724">
    <property type="component" value="Unassembled WGS sequence"/>
</dbReference>
<comment type="similarity">
    <text evidence="2 11">Belongs to the HsdR family.</text>
</comment>
<keyword evidence="4" id="KW-0540">Nuclease</keyword>
<gene>
    <name evidence="13" type="ORF">Plo01_42930</name>
</gene>
<comment type="caution">
    <text evidence="13">The sequence shown here is derived from an EMBL/GenBank/DDBJ whole genome shotgun (WGS) entry which is preliminary data.</text>
</comment>
<evidence type="ECO:0000256" key="3">
    <source>
        <dbReference type="ARBA" id="ARBA00011296"/>
    </source>
</evidence>
<protein>
    <recommendedName>
        <fullName evidence="11">Type I restriction enzyme endonuclease subunit</fullName>
        <shortName evidence="11">R protein</shortName>
        <ecNumber evidence="11">3.1.21.3</ecNumber>
    </recommendedName>
</protein>
<proteinExistence type="inferred from homology"/>
<dbReference type="InterPro" id="IPR007409">
    <property type="entry name" value="Restrct_endonuc_type1_HsdR_N"/>
</dbReference>
<organism evidence="13 14">
    <name type="scientific">Planobispora longispora</name>
    <dbReference type="NCBI Taxonomy" id="28887"/>
    <lineage>
        <taxon>Bacteria</taxon>
        <taxon>Bacillati</taxon>
        <taxon>Actinomycetota</taxon>
        <taxon>Actinomycetes</taxon>
        <taxon>Streptosporangiales</taxon>
        <taxon>Streptosporangiaceae</taxon>
        <taxon>Planobispora</taxon>
    </lineage>
</organism>
<evidence type="ECO:0000256" key="9">
    <source>
        <dbReference type="ARBA" id="ARBA00022840"/>
    </source>
</evidence>
<dbReference type="PROSITE" id="PS51192">
    <property type="entry name" value="HELICASE_ATP_BIND_1"/>
    <property type="match status" value="1"/>
</dbReference>
<dbReference type="SUPFAM" id="SSF52540">
    <property type="entry name" value="P-loop containing nucleoside triphosphate hydrolases"/>
    <property type="match status" value="2"/>
</dbReference>
<keyword evidence="7" id="KW-0255">Endonuclease</keyword>
<dbReference type="CDD" id="cd22332">
    <property type="entry name" value="HsdR_N"/>
    <property type="match status" value="1"/>
</dbReference>
<keyword evidence="8 11" id="KW-0378">Hydrolase</keyword>
<evidence type="ECO:0000259" key="12">
    <source>
        <dbReference type="PROSITE" id="PS51192"/>
    </source>
</evidence>
<dbReference type="InterPro" id="IPR055180">
    <property type="entry name" value="HsdR_RecA-like_helicase_dom_2"/>
</dbReference>
<dbReference type="SMART" id="SM00487">
    <property type="entry name" value="DEXDc"/>
    <property type="match status" value="1"/>
</dbReference>
<dbReference type="GO" id="GO:0009307">
    <property type="term" value="P:DNA restriction-modification system"/>
    <property type="evidence" value="ECO:0007669"/>
    <property type="project" value="UniProtKB-KW"/>
</dbReference>
<keyword evidence="6 11" id="KW-0680">Restriction system</keyword>
<dbReference type="RefSeq" id="WP_203892425.1">
    <property type="nucleotide sequence ID" value="NZ_BOOH01000036.1"/>
</dbReference>
<evidence type="ECO:0000256" key="5">
    <source>
        <dbReference type="ARBA" id="ARBA00022741"/>
    </source>
</evidence>
<dbReference type="GO" id="GO:0005524">
    <property type="term" value="F:ATP binding"/>
    <property type="evidence" value="ECO:0007669"/>
    <property type="project" value="UniProtKB-KW"/>
</dbReference>
<comment type="catalytic activity">
    <reaction evidence="1 11">
        <text>Endonucleolytic cleavage of DNA to give random double-stranded fragments with terminal 5'-phosphates, ATP is simultaneously hydrolyzed.</text>
        <dbReference type="EC" id="3.1.21.3"/>
    </reaction>
</comment>
<reference evidence="13 14" key="1">
    <citation type="submission" date="2021-01" db="EMBL/GenBank/DDBJ databases">
        <title>Whole genome shotgun sequence of Planobispora longispora NBRC 13918.</title>
        <authorList>
            <person name="Komaki H."/>
            <person name="Tamura T."/>
        </authorList>
    </citation>
    <scope>NUCLEOTIDE SEQUENCE [LARGE SCALE GENOMIC DNA]</scope>
    <source>
        <strain evidence="13 14">NBRC 13918</strain>
    </source>
</reference>
<dbReference type="NCBIfam" id="TIGR00348">
    <property type="entry name" value="hsdR"/>
    <property type="match status" value="1"/>
</dbReference>
<dbReference type="InterPro" id="IPR004473">
    <property type="entry name" value="Restrct_endonuc_typeI_HsdR"/>
</dbReference>
<dbReference type="Gene3D" id="3.40.50.300">
    <property type="entry name" value="P-loop containing nucleotide triphosphate hydrolases"/>
    <property type="match status" value="2"/>
</dbReference>
<dbReference type="GO" id="GO:0009035">
    <property type="term" value="F:type I site-specific deoxyribonuclease activity"/>
    <property type="evidence" value="ECO:0007669"/>
    <property type="project" value="UniProtKB-EC"/>
</dbReference>
<evidence type="ECO:0000256" key="7">
    <source>
        <dbReference type="ARBA" id="ARBA00022759"/>
    </source>
</evidence>
<comment type="function">
    <text evidence="11">Subunit R is required for both nuclease and ATPase activities, but not for modification.</text>
</comment>
<dbReference type="CDD" id="cd18800">
    <property type="entry name" value="SF2_C_EcoR124I-like"/>
    <property type="match status" value="1"/>
</dbReference>
<dbReference type="InterPro" id="IPR014001">
    <property type="entry name" value="Helicase_ATP-bd"/>
</dbReference>
<evidence type="ECO:0000256" key="1">
    <source>
        <dbReference type="ARBA" id="ARBA00000851"/>
    </source>
</evidence>
<keyword evidence="10 11" id="KW-0238">DNA-binding</keyword>
<keyword evidence="14" id="KW-1185">Reference proteome</keyword>
<evidence type="ECO:0000256" key="8">
    <source>
        <dbReference type="ARBA" id="ARBA00022801"/>
    </source>
</evidence>
<evidence type="ECO:0000256" key="10">
    <source>
        <dbReference type="ARBA" id="ARBA00023125"/>
    </source>
</evidence>
<accession>A0A8J3RMW4</accession>
<dbReference type="GO" id="GO:0003677">
    <property type="term" value="F:DNA binding"/>
    <property type="evidence" value="ECO:0007669"/>
    <property type="project" value="UniProtKB-KW"/>
</dbReference>
<dbReference type="Gene3D" id="3.90.1570.50">
    <property type="match status" value="1"/>
</dbReference>
<sequence>MTDYEYTLVERPLIEQLKGMGWQHLAGAEHGAVIPMLPRMSGRRSFDEVVLEDRVRDAIERINGDWLDDRGISQAFNALTRVPAANLLEANRQVTELLVNGIPIEDPATGKSRTVHFIDWRNPGDNDFVVVNQFRVDIPGTGGHKQIVLDVVLFVNGIPLVVVECKKPTESNLGAAVAQLRRYCAGGTGNPKLFHPVQLTVATSGEDAKLGTFTAKLEHYVPWRDPYPLTTAQLAEKLGKGEKQLSKQEILAAGVLEPANLLNIVHNFVTFMTTDEGVTVKVAPRYQQFRAVERTVQRLLHGEPGRRGGIIWHTQGSGKSLTMTFLVRRLRSIAELAHYKVVVVTDRTQLQSQLSETMQLSNEKLDVAKNSARARTLLGRTGPGLVFVMIQKNQSGVPTDRFDMGEVNTDESIVVLIDEVHRSHTASLGANLRQALPGAARIGFTGTPIMTKKGQRKTSVELFGSFIDTYRLREAEEDGVIVPILYEGFKVKGALQDGQDMDELFEEEFEDLTDEERQQLHRRWATKGTVSTAQKLVDVKAKHMLRHYVDKVLPEGFKAQVVAHDRETTVRYREAFLEARDELVRDIEKLSPHLLTRSLDELRPRQAQLVKAHRQLDLIKRMDFVPVISEGDTEHEDRYAEWTDEAKQKQRIEGFVRPFGENDIAFVIVKSMLLTGFDAPIEQVMYLDRRLEMHDLLQAVARVNRTADGKPYGYVVDYRGVAQNLVDALRVYADEEFEAEEGADVAGALRALAAEIGKLDPQRQRLRNMFRDYLDVESCVRELADPALRDRFTVELARFARTVNTVLPDPAAKPYLDDVKRFSVIKLTANRRYRVDGGEFDPGAYGQKIKMLIDEHVTSLGIEQQLPPIALTATNFAARVEAMTGGSRAKASEMENAIRHHITVHAGQDPARYQLLSERLEQILTELKDDWDAQLQAFKDMMADVVEDRRDNPHGFSPAEFAVFGLLVQELATSAEDVEEVRFADATREIVRLASETIHRRDFWDKPYDVDVFRSKIFEILVMHELGEPDQMEVVADKARDAISQNRSAVPRA</sequence>
<keyword evidence="5 11" id="KW-0547">Nucleotide-binding</keyword>
<evidence type="ECO:0000313" key="14">
    <source>
        <dbReference type="Proteomes" id="UP000616724"/>
    </source>
</evidence>
<dbReference type="Pfam" id="PF18766">
    <property type="entry name" value="SWI2_SNF2"/>
    <property type="match status" value="1"/>
</dbReference>
<dbReference type="InterPro" id="IPR040980">
    <property type="entry name" value="SWI2_SNF2"/>
</dbReference>
<evidence type="ECO:0000256" key="4">
    <source>
        <dbReference type="ARBA" id="ARBA00022722"/>
    </source>
</evidence>
<dbReference type="PANTHER" id="PTHR30195:SF15">
    <property type="entry name" value="TYPE I RESTRICTION ENZYME HINDI ENDONUCLEASE SUBUNIT"/>
    <property type="match status" value="1"/>
</dbReference>
<evidence type="ECO:0000256" key="2">
    <source>
        <dbReference type="ARBA" id="ARBA00008598"/>
    </source>
</evidence>
<comment type="subunit">
    <text evidence="3 11">The type I restriction/modification system is composed of three polypeptides R, M and S.</text>
</comment>